<name>A0A9D1R0B4_9BACT</name>
<protein>
    <submittedName>
        <fullName evidence="6">Hydrogenase iron-sulfur subunit</fullName>
    </submittedName>
</protein>
<dbReference type="GO" id="GO:0051536">
    <property type="term" value="F:iron-sulfur cluster binding"/>
    <property type="evidence" value="ECO:0007669"/>
    <property type="project" value="UniProtKB-KW"/>
</dbReference>
<dbReference type="Proteomes" id="UP000824264">
    <property type="component" value="Unassembled WGS sequence"/>
</dbReference>
<evidence type="ECO:0000256" key="2">
    <source>
        <dbReference type="ARBA" id="ARBA00023002"/>
    </source>
</evidence>
<feature type="non-terminal residue" evidence="6">
    <location>
        <position position="129"/>
    </location>
</feature>
<dbReference type="GO" id="GO:0016491">
    <property type="term" value="F:oxidoreductase activity"/>
    <property type="evidence" value="ECO:0007669"/>
    <property type="project" value="UniProtKB-KW"/>
</dbReference>
<comment type="caution">
    <text evidence="6">The sequence shown here is derived from an EMBL/GenBank/DDBJ whole genome shotgun (WGS) entry which is preliminary data.</text>
</comment>
<evidence type="ECO:0000313" key="7">
    <source>
        <dbReference type="Proteomes" id="UP000824264"/>
    </source>
</evidence>
<keyword evidence="4" id="KW-0411">Iron-sulfur</keyword>
<proteinExistence type="predicted"/>
<evidence type="ECO:0000313" key="6">
    <source>
        <dbReference type="EMBL" id="HIW79356.1"/>
    </source>
</evidence>
<dbReference type="AlphaFoldDB" id="A0A9D1R0B4"/>
<dbReference type="Pfam" id="PF02662">
    <property type="entry name" value="FlpD"/>
    <property type="match status" value="1"/>
</dbReference>
<keyword evidence="2" id="KW-0560">Oxidoreductase</keyword>
<evidence type="ECO:0000256" key="4">
    <source>
        <dbReference type="ARBA" id="ARBA00023014"/>
    </source>
</evidence>
<dbReference type="GO" id="GO:0046872">
    <property type="term" value="F:metal ion binding"/>
    <property type="evidence" value="ECO:0007669"/>
    <property type="project" value="UniProtKB-KW"/>
</dbReference>
<feature type="domain" description="F420-non-reducing hydrogenase iron-sulfur subunit D" evidence="5">
    <location>
        <begin position="11"/>
        <end position="129"/>
    </location>
</feature>
<sequence length="129" mass="14455">MSVLTGKELRIVGFLCNWCSYGGADTAGVARFTQPTDLRIIRVPCSGRVNPLFPLKALLSGADGVLVSGCHPRDCHYSEGNYYARRRLETLKEFLPIIGIDPRRFEYTWVSASEGQRWQAVVTAFTERV</sequence>
<dbReference type="InterPro" id="IPR003813">
    <property type="entry name" value="MvhD/FlpD"/>
</dbReference>
<dbReference type="EMBL" id="DXGI01000358">
    <property type="protein sequence ID" value="HIW79356.1"/>
    <property type="molecule type" value="Genomic_DNA"/>
</dbReference>
<organism evidence="6 7">
    <name type="scientific">Candidatus Bilophila faecipullorum</name>
    <dbReference type="NCBI Taxonomy" id="2838482"/>
    <lineage>
        <taxon>Bacteria</taxon>
        <taxon>Pseudomonadati</taxon>
        <taxon>Thermodesulfobacteriota</taxon>
        <taxon>Desulfovibrionia</taxon>
        <taxon>Desulfovibrionales</taxon>
        <taxon>Desulfovibrionaceae</taxon>
        <taxon>Bilophila</taxon>
    </lineage>
</organism>
<reference evidence="6" key="2">
    <citation type="submission" date="2021-04" db="EMBL/GenBank/DDBJ databases">
        <authorList>
            <person name="Gilroy R."/>
        </authorList>
    </citation>
    <scope>NUCLEOTIDE SEQUENCE</scope>
    <source>
        <strain evidence="6">ChiSxjej5B17-1746</strain>
    </source>
</reference>
<evidence type="ECO:0000256" key="3">
    <source>
        <dbReference type="ARBA" id="ARBA00023004"/>
    </source>
</evidence>
<gene>
    <name evidence="6" type="ORF">H9874_09475</name>
</gene>
<evidence type="ECO:0000259" key="5">
    <source>
        <dbReference type="Pfam" id="PF02662"/>
    </source>
</evidence>
<keyword evidence="3" id="KW-0408">Iron</keyword>
<reference evidence="6" key="1">
    <citation type="journal article" date="2021" name="PeerJ">
        <title>Extensive microbial diversity within the chicken gut microbiome revealed by metagenomics and culture.</title>
        <authorList>
            <person name="Gilroy R."/>
            <person name="Ravi A."/>
            <person name="Getino M."/>
            <person name="Pursley I."/>
            <person name="Horton D.L."/>
            <person name="Alikhan N.F."/>
            <person name="Baker D."/>
            <person name="Gharbi K."/>
            <person name="Hall N."/>
            <person name="Watson M."/>
            <person name="Adriaenssens E.M."/>
            <person name="Foster-Nyarko E."/>
            <person name="Jarju S."/>
            <person name="Secka A."/>
            <person name="Antonio M."/>
            <person name="Oren A."/>
            <person name="Chaudhuri R.R."/>
            <person name="La Ragione R."/>
            <person name="Hildebrand F."/>
            <person name="Pallen M.J."/>
        </authorList>
    </citation>
    <scope>NUCLEOTIDE SEQUENCE</scope>
    <source>
        <strain evidence="6">ChiSxjej5B17-1746</strain>
    </source>
</reference>
<keyword evidence="1" id="KW-0479">Metal-binding</keyword>
<evidence type="ECO:0000256" key="1">
    <source>
        <dbReference type="ARBA" id="ARBA00022723"/>
    </source>
</evidence>
<accession>A0A9D1R0B4</accession>